<dbReference type="PANTHER" id="PTHR47018">
    <property type="entry name" value="CXC DOMAIN-CONTAINING PROTEIN-RELATED"/>
    <property type="match status" value="1"/>
</dbReference>
<evidence type="ECO:0000256" key="1">
    <source>
        <dbReference type="SAM" id="Coils"/>
    </source>
</evidence>
<keyword evidence="1" id="KW-0175">Coiled coil</keyword>
<evidence type="ECO:0000313" key="3">
    <source>
        <dbReference type="Proteomes" id="UP001151699"/>
    </source>
</evidence>
<dbReference type="OrthoDB" id="340346at2759"/>
<comment type="caution">
    <text evidence="2">The sequence shown here is derived from an EMBL/GenBank/DDBJ whole genome shotgun (WGS) entry which is preliminary data.</text>
</comment>
<dbReference type="EMBL" id="WJQU01000001">
    <property type="protein sequence ID" value="KAJ6647970.1"/>
    <property type="molecule type" value="Genomic_DNA"/>
</dbReference>
<keyword evidence="3" id="KW-1185">Reference proteome</keyword>
<accession>A0A9Q0NCW9</accession>
<protein>
    <submittedName>
        <fullName evidence="2">Uncharacterized protein</fullName>
    </submittedName>
</protein>
<dbReference type="PANTHER" id="PTHR47018:SF3">
    <property type="entry name" value="MYCBP-ASSOCIATED PROTEIN"/>
    <property type="match status" value="1"/>
</dbReference>
<feature type="coiled-coil region" evidence="1">
    <location>
        <begin position="551"/>
        <end position="585"/>
    </location>
</feature>
<organism evidence="2 3">
    <name type="scientific">Pseudolycoriella hygida</name>
    <dbReference type="NCBI Taxonomy" id="35572"/>
    <lineage>
        <taxon>Eukaryota</taxon>
        <taxon>Metazoa</taxon>
        <taxon>Ecdysozoa</taxon>
        <taxon>Arthropoda</taxon>
        <taxon>Hexapoda</taxon>
        <taxon>Insecta</taxon>
        <taxon>Pterygota</taxon>
        <taxon>Neoptera</taxon>
        <taxon>Endopterygota</taxon>
        <taxon>Diptera</taxon>
        <taxon>Nematocera</taxon>
        <taxon>Sciaroidea</taxon>
        <taxon>Sciaridae</taxon>
        <taxon>Pseudolycoriella</taxon>
    </lineage>
</organism>
<proteinExistence type="predicted"/>
<sequence length="753" mass="86071">MSIATTIDETVELTPSQYSNHCQQLNNVWLLISNSTFSMPNEIVNDENISTDVTVDADESNLDIDPNKPKKTDKLMSWSTFHSNCVQPPHTLSNVAIVAPLYRRSPTNPSVLMDIMKRAMNITTLAIGRGKRTIITLDGDLYNRAVKIPNYKENWIIRLGSLHVIIAALKCLGKYVEGSGIDASWEESGMFGSATVNQVIEGRHIYRGIQMKKVLLSLNLKKQLTNGNESFFQAVQDAQKEFQAKKIFEKLDAENTAGPTAKFLRNYMKQVTNLLTYIAATRNRNWRQHLGETEKMTTYIHAHNQSNYAKWMLLYLGDMLELETADKESWDFLNDGNFCVSKNEIPFTSIDPDHAIEHEHKHFKVRGGFVGITGNEAALERFVITMPILSNIAETFERYSNIKRSESNCHEHHEAFGNFFQNQLKNSQNLINILAKGGNPFLYPDLRNLVNYSVPSDEIRENVIKRDDIGTKLVHLFREQRMMENSTIPFWSTLPRTNLKVFSGTEIMVNNGEKLVTSIRKEKQMYARMLAISRTRSELCPDKVIDFHNLFEAYEAKLDSINKDVSNQTERVNKIENDIENNNRMSRLNDVIIRGVPANQTDLLKMFVSIAKAIKFNHSKYDCVNNIFRIRGNKNTSPIIIQFTTSIYKREFMSSYFKFGQLKLSDIGCESNSRIYVSDNLTKHNSDIHHKALQLIKDKRLSKVTTRSGFIFVQQLNSDDIVKVSDLEGLLKLCNENGSETNILDDTVIENQS</sequence>
<gene>
    <name evidence="2" type="ORF">Bhyg_03195</name>
</gene>
<name>A0A9Q0NCW9_9DIPT</name>
<reference evidence="2" key="1">
    <citation type="submission" date="2022-07" db="EMBL/GenBank/DDBJ databases">
        <authorList>
            <person name="Trinca V."/>
            <person name="Uliana J.V.C."/>
            <person name="Torres T.T."/>
            <person name="Ward R.J."/>
            <person name="Monesi N."/>
        </authorList>
    </citation>
    <scope>NUCLEOTIDE SEQUENCE</scope>
    <source>
        <strain evidence="2">HSMRA1968</strain>
        <tissue evidence="2">Whole embryos</tissue>
    </source>
</reference>
<evidence type="ECO:0000313" key="2">
    <source>
        <dbReference type="EMBL" id="KAJ6647970.1"/>
    </source>
</evidence>
<dbReference type="Proteomes" id="UP001151699">
    <property type="component" value="Chromosome A"/>
</dbReference>
<dbReference type="AlphaFoldDB" id="A0A9Q0NCW9"/>